<accession>A0A0F8VRU0</accession>
<proteinExistence type="predicted"/>
<organism evidence="1">
    <name type="scientific">marine sediment metagenome</name>
    <dbReference type="NCBI Taxonomy" id="412755"/>
    <lineage>
        <taxon>unclassified sequences</taxon>
        <taxon>metagenomes</taxon>
        <taxon>ecological metagenomes</taxon>
    </lineage>
</organism>
<comment type="caution">
    <text evidence="1">The sequence shown here is derived from an EMBL/GenBank/DDBJ whole genome shotgun (WGS) entry which is preliminary data.</text>
</comment>
<sequence length="140" mass="16305">MSLIGSKKFEQLSEEIFQINNNIKYFALIDLEGHILVENSKDSTSFVETDAEKILFYHQMGTRRSKREDYDDICGETSYVHIQRKKNQQLVVYLPLVTLYLMIDNKVQPSELAVIAKNIQKINKEKLNHVLNSILMHGNF</sequence>
<dbReference type="AlphaFoldDB" id="A0A0F8VRU0"/>
<evidence type="ECO:0008006" key="2">
    <source>
        <dbReference type="Google" id="ProtNLM"/>
    </source>
</evidence>
<gene>
    <name evidence="1" type="ORF">LCGC14_3159340</name>
</gene>
<name>A0A0F8VRU0_9ZZZZ</name>
<dbReference type="EMBL" id="LAZR01069786">
    <property type="protein sequence ID" value="KKK47027.1"/>
    <property type="molecule type" value="Genomic_DNA"/>
</dbReference>
<evidence type="ECO:0000313" key="1">
    <source>
        <dbReference type="EMBL" id="KKK47027.1"/>
    </source>
</evidence>
<reference evidence="1" key="1">
    <citation type="journal article" date="2015" name="Nature">
        <title>Complex archaea that bridge the gap between prokaryotes and eukaryotes.</title>
        <authorList>
            <person name="Spang A."/>
            <person name="Saw J.H."/>
            <person name="Jorgensen S.L."/>
            <person name="Zaremba-Niedzwiedzka K."/>
            <person name="Martijn J."/>
            <person name="Lind A.E."/>
            <person name="van Eijk R."/>
            <person name="Schleper C."/>
            <person name="Guy L."/>
            <person name="Ettema T.J."/>
        </authorList>
    </citation>
    <scope>NUCLEOTIDE SEQUENCE</scope>
</reference>
<protein>
    <recommendedName>
        <fullName evidence="2">Roadblock/LAMTOR2 domain-containing protein</fullName>
    </recommendedName>
</protein>